<organism evidence="3 4">
    <name type="scientific">Alsobacter soli</name>
    <dbReference type="NCBI Taxonomy" id="2109933"/>
    <lineage>
        <taxon>Bacteria</taxon>
        <taxon>Pseudomonadati</taxon>
        <taxon>Pseudomonadota</taxon>
        <taxon>Alphaproteobacteria</taxon>
        <taxon>Hyphomicrobiales</taxon>
        <taxon>Alsobacteraceae</taxon>
        <taxon>Alsobacter</taxon>
    </lineage>
</organism>
<dbReference type="Pfam" id="PF00313">
    <property type="entry name" value="CSD"/>
    <property type="match status" value="2"/>
</dbReference>
<gene>
    <name evidence="3" type="ORF">SLNSH_00700</name>
</gene>
<dbReference type="GO" id="GO:0005829">
    <property type="term" value="C:cytosol"/>
    <property type="evidence" value="ECO:0007669"/>
    <property type="project" value="UniProtKB-ARBA"/>
</dbReference>
<dbReference type="Gene3D" id="2.40.50.140">
    <property type="entry name" value="Nucleic acid-binding proteins"/>
    <property type="match status" value="2"/>
</dbReference>
<dbReference type="Proteomes" id="UP000239772">
    <property type="component" value="Unassembled WGS sequence"/>
</dbReference>
<evidence type="ECO:0000256" key="1">
    <source>
        <dbReference type="SAM" id="MobiDB-lite"/>
    </source>
</evidence>
<evidence type="ECO:0000313" key="3">
    <source>
        <dbReference type="EMBL" id="PSC06938.1"/>
    </source>
</evidence>
<dbReference type="InterPro" id="IPR050181">
    <property type="entry name" value="Cold_shock_domain"/>
</dbReference>
<protein>
    <submittedName>
        <fullName evidence="3">Cold-shock protein</fullName>
    </submittedName>
</protein>
<dbReference type="InterPro" id="IPR012340">
    <property type="entry name" value="NA-bd_OB-fold"/>
</dbReference>
<comment type="caution">
    <text evidence="3">The sequence shown here is derived from an EMBL/GenBank/DDBJ whole genome shotgun (WGS) entry which is preliminary data.</text>
</comment>
<dbReference type="CDD" id="cd04458">
    <property type="entry name" value="CSP_CDS"/>
    <property type="match status" value="2"/>
</dbReference>
<dbReference type="SMART" id="SM00357">
    <property type="entry name" value="CSP"/>
    <property type="match status" value="2"/>
</dbReference>
<feature type="compositionally biased region" description="Polar residues" evidence="1">
    <location>
        <begin position="97"/>
        <end position="113"/>
    </location>
</feature>
<dbReference type="AlphaFoldDB" id="A0A2T1HZD0"/>
<feature type="domain" description="CSD" evidence="2">
    <location>
        <begin position="144"/>
        <end position="209"/>
    </location>
</feature>
<dbReference type="PANTHER" id="PTHR11544">
    <property type="entry name" value="COLD SHOCK DOMAIN CONTAINING PROTEINS"/>
    <property type="match status" value="1"/>
</dbReference>
<keyword evidence="4" id="KW-1185">Reference proteome</keyword>
<feature type="compositionally biased region" description="Gly residues" evidence="1">
    <location>
        <begin position="121"/>
        <end position="134"/>
    </location>
</feature>
<accession>A0A2T1HZD0</accession>
<proteinExistence type="predicted"/>
<feature type="domain" description="CSD" evidence="2">
    <location>
        <begin position="41"/>
        <end position="106"/>
    </location>
</feature>
<dbReference type="GO" id="GO:0003676">
    <property type="term" value="F:nucleic acid binding"/>
    <property type="evidence" value="ECO:0007669"/>
    <property type="project" value="InterPro"/>
</dbReference>
<reference evidence="4" key="1">
    <citation type="submission" date="2018-03" db="EMBL/GenBank/DDBJ databases">
        <authorList>
            <person name="Sun L."/>
            <person name="Liu H."/>
            <person name="Chen W."/>
            <person name="Huang K."/>
            <person name="Liu W."/>
            <person name="Gao X."/>
        </authorList>
    </citation>
    <scope>NUCLEOTIDE SEQUENCE [LARGE SCALE GENOMIC DNA]</scope>
    <source>
        <strain evidence="4">SH9</strain>
    </source>
</reference>
<sequence length="211" mass="22191">MGKGWDRGPKGGGWGQEEWTPPRPAQSPRPAPRAAVSSGPEVEAKVKWFNGEKGFGFVELTDGSGEAFLHIRAVEAAGHTALEPGTTLMVRVGQGQKGPQVTEVTSVDASTATPQAPRGPRFGGAGPRPGGGGRFQRDMGPTEPKSGVVKWYSRERGFGFVTPDDGGPEIFVHATALERAGIPAIDVGQRLQLDVRQGQKGPEAASVRSDD</sequence>
<dbReference type="PROSITE" id="PS51857">
    <property type="entry name" value="CSD_2"/>
    <property type="match status" value="2"/>
</dbReference>
<dbReference type="PRINTS" id="PR00050">
    <property type="entry name" value="COLDSHOCK"/>
</dbReference>
<evidence type="ECO:0000313" key="4">
    <source>
        <dbReference type="Proteomes" id="UP000239772"/>
    </source>
</evidence>
<dbReference type="OrthoDB" id="9791685at2"/>
<feature type="region of interest" description="Disordered" evidence="1">
    <location>
        <begin position="1"/>
        <end position="41"/>
    </location>
</feature>
<dbReference type="EMBL" id="PVZS01000001">
    <property type="protein sequence ID" value="PSC06938.1"/>
    <property type="molecule type" value="Genomic_DNA"/>
</dbReference>
<dbReference type="SUPFAM" id="SSF50249">
    <property type="entry name" value="Nucleic acid-binding proteins"/>
    <property type="match status" value="2"/>
</dbReference>
<name>A0A2T1HZD0_9HYPH</name>
<dbReference type="InterPro" id="IPR002059">
    <property type="entry name" value="CSP_DNA-bd"/>
</dbReference>
<feature type="region of interest" description="Disordered" evidence="1">
    <location>
        <begin position="97"/>
        <end position="146"/>
    </location>
</feature>
<feature type="compositionally biased region" description="Pro residues" evidence="1">
    <location>
        <begin position="21"/>
        <end position="31"/>
    </location>
</feature>
<evidence type="ECO:0000259" key="2">
    <source>
        <dbReference type="PROSITE" id="PS51857"/>
    </source>
</evidence>
<dbReference type="InterPro" id="IPR011129">
    <property type="entry name" value="CSD"/>
</dbReference>